<evidence type="ECO:0000313" key="2">
    <source>
        <dbReference type="Proteomes" id="UP000680638"/>
    </source>
</evidence>
<evidence type="ECO:0000313" key="1">
    <source>
        <dbReference type="EMBL" id="GIO66695.1"/>
    </source>
</evidence>
<protein>
    <submittedName>
        <fullName evidence="1">Uncharacterized protein</fullName>
    </submittedName>
</protein>
<gene>
    <name evidence="1" type="ORF">J21TS3_15160</name>
</gene>
<keyword evidence="2" id="KW-1185">Reference proteome</keyword>
<dbReference type="Proteomes" id="UP000680638">
    <property type="component" value="Unassembled WGS sequence"/>
</dbReference>
<dbReference type="RefSeq" id="WP_212948756.1">
    <property type="nucleotide sequence ID" value="NZ_BORW01000005.1"/>
</dbReference>
<reference evidence="1 2" key="1">
    <citation type="submission" date="2021-03" db="EMBL/GenBank/DDBJ databases">
        <title>Antimicrobial resistance genes in bacteria isolated from Japanese honey, and their potential for conferring macrolide and lincosamide resistance in the American foulbrood pathogen Paenibacillus larvae.</title>
        <authorList>
            <person name="Okamoto M."/>
            <person name="Kumagai M."/>
            <person name="Kanamori H."/>
            <person name="Takamatsu D."/>
        </authorList>
    </citation>
    <scope>NUCLEOTIDE SEQUENCE [LARGE SCALE GENOMIC DNA]</scope>
    <source>
        <strain evidence="1 2">J21TS3</strain>
    </source>
</reference>
<name>A0ABQ4LTV2_9BACL</name>
<dbReference type="EMBL" id="BORW01000005">
    <property type="protein sequence ID" value="GIO66695.1"/>
    <property type="molecule type" value="Genomic_DNA"/>
</dbReference>
<sequence length="123" mass="13958">MKKRIVLWSGIGIVFLAAITAGSYVQNIGVKNIKLMYALHATDKTIVLMDQGLNGTVNYLTRAKNPAELVKQKMNKEGWSYTEQEGAGYFFEKDRQRCIVTVRQWNHSYFILSVEKNLVDLAG</sequence>
<organism evidence="1 2">
    <name type="scientific">Paenibacillus cookii</name>
    <dbReference type="NCBI Taxonomy" id="157839"/>
    <lineage>
        <taxon>Bacteria</taxon>
        <taxon>Bacillati</taxon>
        <taxon>Bacillota</taxon>
        <taxon>Bacilli</taxon>
        <taxon>Bacillales</taxon>
        <taxon>Paenibacillaceae</taxon>
        <taxon>Paenibacillus</taxon>
    </lineage>
</organism>
<accession>A0ABQ4LTV2</accession>
<proteinExistence type="predicted"/>
<comment type="caution">
    <text evidence="1">The sequence shown here is derived from an EMBL/GenBank/DDBJ whole genome shotgun (WGS) entry which is preliminary data.</text>
</comment>